<feature type="transmembrane region" description="Helical" evidence="7">
    <location>
        <begin position="398"/>
        <end position="421"/>
    </location>
</feature>
<keyword evidence="9" id="KW-0560">Oxidoreductase</keyword>
<evidence type="ECO:0000256" key="2">
    <source>
        <dbReference type="ARBA" id="ARBA00022475"/>
    </source>
</evidence>
<dbReference type="RefSeq" id="WP_125242830.1">
    <property type="nucleotide sequence ID" value="NZ_RSED01000005.1"/>
</dbReference>
<keyword evidence="3 7" id="KW-0812">Transmembrane</keyword>
<sequence>MRSTILSGVLSRAPWLFYGWLALAAALLPARSATAQEFLPVDQAFQVEARVVQPGQVAVDFKVAPGTYLYRERLEARLEGQPPVALTLATPEGERKHDPTFDKVMEVYHHDVAATVVVPSAQGAEGPSPDTLAVVYQGCADAGLCYPPQTRQWRLTRDPQGRVTALQWIPPETLAPKAGGGLFGGGPRSGGLFGGGQAGASGTDGSTVTAPATTAVDIGPADTGDRIQQALSTGRWLVVLPAFLLAGVLLSLTPCVLPMVPILSSIIVGQQGTARQTARPRGLALALSYSQGMALVYTLLGVAAGLLGQGLAAYLQHPYVVLAFAALMVLLSLSMFGLYELRLPVSVQSWLGQRSHGLPGGRFVSVFVMGAVSALIVSPCVSAPLAGALLYISQTRDVWLGGAALYAMAWGMSVPLLVVGVAGGRLLPRAGRWMNAVKVVFGVLMLAMAAWVARPAWPALVAAVTGQPVASIHQSALPFQRVASVAALEQAVAQATRQGRPVMLDFYADWCVSCIEMERFTFTDSAVREKLAGAVLLQADVTANTPDDRALLERFGLFGPPGIVFFDAQGRELSTPRVIGFQKPVPFLQSLAAAGL</sequence>
<evidence type="ECO:0000256" key="4">
    <source>
        <dbReference type="ARBA" id="ARBA00022748"/>
    </source>
</evidence>
<keyword evidence="4" id="KW-0201">Cytochrome c-type biogenesis</keyword>
<dbReference type="SUPFAM" id="SSF74863">
    <property type="entry name" value="Thiol:disulfide interchange protein DsbD, N-terminal domain (DsbD-alpha)"/>
    <property type="match status" value="1"/>
</dbReference>
<dbReference type="SUPFAM" id="SSF52833">
    <property type="entry name" value="Thioredoxin-like"/>
    <property type="match status" value="1"/>
</dbReference>
<feature type="transmembrane region" description="Helical" evidence="7">
    <location>
        <begin position="283"/>
        <end position="307"/>
    </location>
</feature>
<dbReference type="Pfam" id="PF13899">
    <property type="entry name" value="Thioredoxin_7"/>
    <property type="match status" value="1"/>
</dbReference>
<dbReference type="GO" id="GO:0045454">
    <property type="term" value="P:cell redox homeostasis"/>
    <property type="evidence" value="ECO:0007669"/>
    <property type="project" value="TreeGrafter"/>
</dbReference>
<reference evidence="9 10" key="1">
    <citation type="submission" date="2018-12" db="EMBL/GenBank/DDBJ databases">
        <title>The whole draft genome of Aquabacterium sp. SJQ9.</title>
        <authorList>
            <person name="Sun L."/>
            <person name="Gao X."/>
            <person name="Chen W."/>
            <person name="Huang K."/>
        </authorList>
    </citation>
    <scope>NUCLEOTIDE SEQUENCE [LARGE SCALE GENOMIC DNA]</scope>
    <source>
        <strain evidence="9 10">SJQ9</strain>
    </source>
</reference>
<keyword evidence="10" id="KW-1185">Reference proteome</keyword>
<feature type="transmembrane region" description="Helical" evidence="7">
    <location>
        <begin position="433"/>
        <end position="453"/>
    </location>
</feature>
<comment type="subcellular location">
    <subcellularLocation>
        <location evidence="1">Cell membrane</location>
        <topology evidence="1">Multi-pass membrane protein</topology>
    </subcellularLocation>
</comment>
<dbReference type="PROSITE" id="PS51352">
    <property type="entry name" value="THIOREDOXIN_2"/>
    <property type="match status" value="1"/>
</dbReference>
<organism evidence="9 10">
    <name type="scientific">Aquabacterium soli</name>
    <dbReference type="NCBI Taxonomy" id="2493092"/>
    <lineage>
        <taxon>Bacteria</taxon>
        <taxon>Pseudomonadati</taxon>
        <taxon>Pseudomonadota</taxon>
        <taxon>Betaproteobacteria</taxon>
        <taxon>Burkholderiales</taxon>
        <taxon>Aquabacterium</taxon>
    </lineage>
</organism>
<accession>A0A3R8S391</accession>
<keyword evidence="2" id="KW-1003">Cell membrane</keyword>
<evidence type="ECO:0000256" key="7">
    <source>
        <dbReference type="SAM" id="Phobius"/>
    </source>
</evidence>
<evidence type="ECO:0000256" key="5">
    <source>
        <dbReference type="ARBA" id="ARBA00022989"/>
    </source>
</evidence>
<dbReference type="PANTHER" id="PTHR32234">
    <property type="entry name" value="THIOL:DISULFIDE INTERCHANGE PROTEIN DSBD"/>
    <property type="match status" value="1"/>
</dbReference>
<keyword evidence="5 7" id="KW-1133">Transmembrane helix</keyword>
<evidence type="ECO:0000256" key="6">
    <source>
        <dbReference type="ARBA" id="ARBA00023136"/>
    </source>
</evidence>
<feature type="transmembrane region" description="Helical" evidence="7">
    <location>
        <begin position="362"/>
        <end position="392"/>
    </location>
</feature>
<name>A0A3R8S391_9BURK</name>
<dbReference type="InterPro" id="IPR036929">
    <property type="entry name" value="DsbDN_sf"/>
</dbReference>
<dbReference type="OrthoDB" id="9811036at2"/>
<dbReference type="Gene3D" id="2.60.40.1250">
    <property type="entry name" value="Thiol:disulfide interchange protein DsbD, N-terminal domain"/>
    <property type="match status" value="1"/>
</dbReference>
<dbReference type="AlphaFoldDB" id="A0A3R8S391"/>
<dbReference type="CDD" id="cd02953">
    <property type="entry name" value="DsbDgamma"/>
    <property type="match status" value="1"/>
</dbReference>
<dbReference type="InterPro" id="IPR036249">
    <property type="entry name" value="Thioredoxin-like_sf"/>
</dbReference>
<evidence type="ECO:0000259" key="8">
    <source>
        <dbReference type="PROSITE" id="PS51352"/>
    </source>
</evidence>
<dbReference type="NCBIfam" id="NF001419">
    <property type="entry name" value="PRK00293.1"/>
    <property type="match status" value="1"/>
</dbReference>
<evidence type="ECO:0000313" key="9">
    <source>
        <dbReference type="EMBL" id="RRS05012.1"/>
    </source>
</evidence>
<keyword evidence="6 7" id="KW-0472">Membrane</keyword>
<feature type="domain" description="Thioredoxin" evidence="8">
    <location>
        <begin position="450"/>
        <end position="596"/>
    </location>
</feature>
<dbReference type="Proteomes" id="UP000269265">
    <property type="component" value="Unassembled WGS sequence"/>
</dbReference>
<dbReference type="PANTHER" id="PTHR32234:SF0">
    <property type="entry name" value="THIOL:DISULFIDE INTERCHANGE PROTEIN DSBD"/>
    <property type="match status" value="1"/>
</dbReference>
<proteinExistence type="predicted"/>
<dbReference type="EMBL" id="RSED01000005">
    <property type="protein sequence ID" value="RRS05012.1"/>
    <property type="molecule type" value="Genomic_DNA"/>
</dbReference>
<evidence type="ECO:0000256" key="3">
    <source>
        <dbReference type="ARBA" id="ARBA00022692"/>
    </source>
</evidence>
<dbReference type="GO" id="GO:0017004">
    <property type="term" value="P:cytochrome complex assembly"/>
    <property type="evidence" value="ECO:0007669"/>
    <property type="project" value="UniProtKB-KW"/>
</dbReference>
<evidence type="ECO:0000313" key="10">
    <source>
        <dbReference type="Proteomes" id="UP000269265"/>
    </source>
</evidence>
<gene>
    <name evidence="9" type="primary">dsbD</name>
    <name evidence="9" type="ORF">EIP75_08590</name>
</gene>
<feature type="transmembrane region" description="Helical" evidence="7">
    <location>
        <begin position="236"/>
        <end position="263"/>
    </location>
</feature>
<evidence type="ECO:0000256" key="1">
    <source>
        <dbReference type="ARBA" id="ARBA00004651"/>
    </source>
</evidence>
<dbReference type="InterPro" id="IPR013766">
    <property type="entry name" value="Thioredoxin_domain"/>
</dbReference>
<dbReference type="EC" id="1.8.1.8" evidence="9"/>
<dbReference type="Pfam" id="PF11412">
    <property type="entry name" value="DsbD_N"/>
    <property type="match status" value="1"/>
</dbReference>
<protein>
    <submittedName>
        <fullName evidence="9">Protein-disulfide reductase DsbD</fullName>
        <ecNumber evidence="9">1.8.1.8</ecNumber>
    </submittedName>
</protein>
<dbReference type="GO" id="GO:0047134">
    <property type="term" value="F:protein-disulfide reductase [NAD(P)H] activity"/>
    <property type="evidence" value="ECO:0007669"/>
    <property type="project" value="UniProtKB-EC"/>
</dbReference>
<dbReference type="InterPro" id="IPR028250">
    <property type="entry name" value="DsbDN"/>
</dbReference>
<dbReference type="InterPro" id="IPR003834">
    <property type="entry name" value="Cyt_c_assmbl_TM_dom"/>
</dbReference>
<dbReference type="InterPro" id="IPR035671">
    <property type="entry name" value="DsbD_gamma"/>
</dbReference>
<dbReference type="Pfam" id="PF02683">
    <property type="entry name" value="DsbD_TM"/>
    <property type="match status" value="1"/>
</dbReference>
<dbReference type="GO" id="GO:0005886">
    <property type="term" value="C:plasma membrane"/>
    <property type="evidence" value="ECO:0007669"/>
    <property type="project" value="UniProtKB-SubCell"/>
</dbReference>
<feature type="transmembrane region" description="Helical" evidence="7">
    <location>
        <begin position="319"/>
        <end position="341"/>
    </location>
</feature>
<comment type="caution">
    <text evidence="9">The sequence shown here is derived from an EMBL/GenBank/DDBJ whole genome shotgun (WGS) entry which is preliminary data.</text>
</comment>
<dbReference type="Gene3D" id="3.40.30.10">
    <property type="entry name" value="Glutaredoxin"/>
    <property type="match status" value="1"/>
</dbReference>